<dbReference type="InterPro" id="IPR002773">
    <property type="entry name" value="Deoxyhypusine_synthase"/>
</dbReference>
<dbReference type="Proteomes" id="UP000178602">
    <property type="component" value="Unassembled WGS sequence"/>
</dbReference>
<gene>
    <name evidence="3" type="ORF">A3K49_07225</name>
</gene>
<dbReference type="InterPro" id="IPR029035">
    <property type="entry name" value="DHS-like_NAD/FAD-binding_dom"/>
</dbReference>
<evidence type="ECO:0000313" key="3">
    <source>
        <dbReference type="EMBL" id="OGC28725.1"/>
    </source>
</evidence>
<protein>
    <recommendedName>
        <fullName evidence="5">Deoxyhypusine synthase</fullName>
    </recommendedName>
</protein>
<organism evidence="3 4">
    <name type="scientific">candidate division WOR-1 bacterium RIFOXYC12_FULL_54_18</name>
    <dbReference type="NCBI Taxonomy" id="1802584"/>
    <lineage>
        <taxon>Bacteria</taxon>
        <taxon>Bacillati</taxon>
        <taxon>Saganbacteria</taxon>
    </lineage>
</organism>
<dbReference type="SUPFAM" id="SSF52467">
    <property type="entry name" value="DHS-like NAD/FAD-binding domain"/>
    <property type="match status" value="1"/>
</dbReference>
<dbReference type="Gene3D" id="3.40.910.10">
    <property type="entry name" value="Deoxyhypusine synthase"/>
    <property type="match status" value="1"/>
</dbReference>
<dbReference type="AlphaFoldDB" id="A0A1F4T7N2"/>
<comment type="similarity">
    <text evidence="1">Belongs to the deoxyhypusine synthase family.</text>
</comment>
<dbReference type="PANTHER" id="PTHR11703:SF2">
    <property type="entry name" value="DEOXYHYPUSINE SYNTHASE-LIKE PROTEIN"/>
    <property type="match status" value="1"/>
</dbReference>
<dbReference type="EMBL" id="MEUG01000001">
    <property type="protein sequence ID" value="OGC28725.1"/>
    <property type="molecule type" value="Genomic_DNA"/>
</dbReference>
<dbReference type="PANTHER" id="PTHR11703">
    <property type="entry name" value="DEOXYHYPUSINE SYNTHASE"/>
    <property type="match status" value="1"/>
</dbReference>
<evidence type="ECO:0000313" key="4">
    <source>
        <dbReference type="Proteomes" id="UP000178602"/>
    </source>
</evidence>
<name>A0A1F4T7N2_UNCSA</name>
<keyword evidence="2" id="KW-0808">Transferase</keyword>
<sequence>MSDFTALVLTRSARWGKVKGSMDKRLKKRLLKERVKQVRIGKKTTVAELVEAMGEMSIQARNIGECARVLERIYADKKRPTVMLGLAGPLIAAGLRRVIRDLVVIGAVDVIVSTGAIIYQDVYAALGHGHFLGTPDAEDNTLRDLRIDRIYDTYIDEDAVWRTDRYCGEVADKMAPGNYSSRAYLEALADAISDEESILYQCRKLGVPVFCPALNDSSIGIGLTEHRVRCLKEGRAGIAIDSIQDNHELVQIVVKSKSTAAFYVAGGVPKNYINDSIVMGYIYGLDRGHDYALQVTTAVTADGGLSSSTLKEGRSWGKIKKEANVAMAWVEPSVALPLLAGYVIGKDLTAGRTRLRYGWESGTLKKLRPI</sequence>
<dbReference type="GO" id="GO:0034038">
    <property type="term" value="F:deoxyhypusine synthase activity"/>
    <property type="evidence" value="ECO:0007669"/>
    <property type="project" value="TreeGrafter"/>
</dbReference>
<proteinExistence type="inferred from homology"/>
<accession>A0A1F4T7N2</accession>
<dbReference type="GO" id="GO:0005737">
    <property type="term" value="C:cytoplasm"/>
    <property type="evidence" value="ECO:0007669"/>
    <property type="project" value="TreeGrafter"/>
</dbReference>
<dbReference type="InterPro" id="IPR036982">
    <property type="entry name" value="Deoxyhypusine_synthase_sf"/>
</dbReference>
<dbReference type="Pfam" id="PF01916">
    <property type="entry name" value="DS"/>
    <property type="match status" value="1"/>
</dbReference>
<evidence type="ECO:0000256" key="2">
    <source>
        <dbReference type="ARBA" id="ARBA00022679"/>
    </source>
</evidence>
<reference evidence="3 4" key="1">
    <citation type="journal article" date="2016" name="Nat. Commun.">
        <title>Thousands of microbial genomes shed light on interconnected biogeochemical processes in an aquifer system.</title>
        <authorList>
            <person name="Anantharaman K."/>
            <person name="Brown C.T."/>
            <person name="Hug L.A."/>
            <person name="Sharon I."/>
            <person name="Castelle C.J."/>
            <person name="Probst A.J."/>
            <person name="Thomas B.C."/>
            <person name="Singh A."/>
            <person name="Wilkins M.J."/>
            <person name="Karaoz U."/>
            <person name="Brodie E.L."/>
            <person name="Williams K.H."/>
            <person name="Hubbard S.S."/>
            <person name="Banfield J.F."/>
        </authorList>
    </citation>
    <scope>NUCLEOTIDE SEQUENCE [LARGE SCALE GENOMIC DNA]</scope>
</reference>
<evidence type="ECO:0000256" key="1">
    <source>
        <dbReference type="ARBA" id="ARBA00009892"/>
    </source>
</evidence>
<evidence type="ECO:0008006" key="5">
    <source>
        <dbReference type="Google" id="ProtNLM"/>
    </source>
</evidence>
<comment type="caution">
    <text evidence="3">The sequence shown here is derived from an EMBL/GenBank/DDBJ whole genome shotgun (WGS) entry which is preliminary data.</text>
</comment>